<keyword evidence="5 10" id="KW-0297">G-protein coupled receptor</keyword>
<evidence type="ECO:0000313" key="14">
    <source>
        <dbReference type="RefSeq" id="XP_020011227.1"/>
    </source>
</evidence>
<dbReference type="PANTHER" id="PTHR48002">
    <property type="entry name" value="OLFACTORY RECEPTOR"/>
    <property type="match status" value="1"/>
</dbReference>
<evidence type="ECO:0000256" key="2">
    <source>
        <dbReference type="ARBA" id="ARBA00010663"/>
    </source>
</evidence>
<feature type="domain" description="G-protein coupled receptors family 1 profile" evidence="12">
    <location>
        <begin position="41"/>
        <end position="286"/>
    </location>
</feature>
<feature type="transmembrane region" description="Helical" evidence="11">
    <location>
        <begin position="271"/>
        <end position="288"/>
    </location>
</feature>
<comment type="subcellular location">
    <subcellularLocation>
        <location evidence="11">Cell membrane</location>
        <topology evidence="11">Multi-pass membrane protein</topology>
    </subcellularLocation>
    <subcellularLocation>
        <location evidence="1">Membrane</location>
        <topology evidence="1">Multi-pass membrane protein</topology>
    </subcellularLocation>
</comment>
<reference evidence="14" key="1">
    <citation type="submission" date="2025-08" db="UniProtKB">
        <authorList>
            <consortium name="RefSeq"/>
        </authorList>
    </citation>
    <scope>IDENTIFICATION</scope>
    <source>
        <tissue evidence="14">Leukocyte</tissue>
    </source>
</reference>
<evidence type="ECO:0000313" key="13">
    <source>
        <dbReference type="Proteomes" id="UP001732720"/>
    </source>
</evidence>
<keyword evidence="9 10" id="KW-0807">Transducer</keyword>
<proteinExistence type="inferred from homology"/>
<dbReference type="GO" id="GO:0004984">
    <property type="term" value="F:olfactory receptor activity"/>
    <property type="evidence" value="ECO:0007669"/>
    <property type="project" value="InterPro"/>
</dbReference>
<dbReference type="InterPro" id="IPR000276">
    <property type="entry name" value="GPCR_Rhodpsn"/>
</dbReference>
<dbReference type="InterPro" id="IPR000725">
    <property type="entry name" value="Olfact_rcpt"/>
</dbReference>
<evidence type="ECO:0000256" key="1">
    <source>
        <dbReference type="ARBA" id="ARBA00004141"/>
    </source>
</evidence>
<dbReference type="InterPro" id="IPR017452">
    <property type="entry name" value="GPCR_Rhodpsn_7TM"/>
</dbReference>
<dbReference type="GeneID" id="109681056"/>
<gene>
    <name evidence="14" type="primary">LOC109681056</name>
</gene>
<dbReference type="Pfam" id="PF13853">
    <property type="entry name" value="7tm_4"/>
    <property type="match status" value="1"/>
</dbReference>
<dbReference type="CDD" id="cd15226">
    <property type="entry name" value="7tmA_OR4-like"/>
    <property type="match status" value="1"/>
</dbReference>
<dbReference type="FunFam" id="1.20.1070.10:FF:000012">
    <property type="entry name" value="Olfactory receptor"/>
    <property type="match status" value="1"/>
</dbReference>
<feature type="transmembrane region" description="Helical" evidence="11">
    <location>
        <begin position="102"/>
        <end position="120"/>
    </location>
</feature>
<evidence type="ECO:0000256" key="8">
    <source>
        <dbReference type="ARBA" id="ARBA00023170"/>
    </source>
</evidence>
<dbReference type="SUPFAM" id="SSF81321">
    <property type="entry name" value="Family A G protein-coupled receptor-like"/>
    <property type="match status" value="1"/>
</dbReference>
<feature type="transmembrane region" description="Helical" evidence="11">
    <location>
        <begin position="140"/>
        <end position="162"/>
    </location>
</feature>
<keyword evidence="11" id="KW-0552">Olfaction</keyword>
<accession>A0A8B7TWM3</accession>
<keyword evidence="11" id="KW-0716">Sensory transduction</keyword>
<feature type="transmembrane region" description="Helical" evidence="11">
    <location>
        <begin position="204"/>
        <end position="224"/>
    </location>
</feature>
<dbReference type="GO" id="GO:0004930">
    <property type="term" value="F:G protein-coupled receptor activity"/>
    <property type="evidence" value="ECO:0007669"/>
    <property type="project" value="UniProtKB-KW"/>
</dbReference>
<comment type="similarity">
    <text evidence="2 10">Belongs to the G-protein coupled receptor 1 family.</text>
</comment>
<keyword evidence="11" id="KW-1003">Cell membrane</keyword>
<dbReference type="AlphaFoldDB" id="A0A8B7TWM3"/>
<evidence type="ECO:0000256" key="5">
    <source>
        <dbReference type="ARBA" id="ARBA00023040"/>
    </source>
</evidence>
<keyword evidence="13" id="KW-1185">Reference proteome</keyword>
<keyword evidence="4 11" id="KW-1133">Transmembrane helix</keyword>
<feature type="transmembrane region" description="Helical" evidence="11">
    <location>
        <begin position="236"/>
        <end position="259"/>
    </location>
</feature>
<dbReference type="RefSeq" id="XP_020011227.1">
    <property type="nucleotide sequence ID" value="XM_020155638.1"/>
</dbReference>
<dbReference type="PROSITE" id="PS00237">
    <property type="entry name" value="G_PROTEIN_RECEP_F1_1"/>
    <property type="match status" value="1"/>
</dbReference>
<sequence>MDHKNGSVVTEFILVGFSGGWELQIFFFVIFFLIYSATVVGNILVIFTVTFSSILHSPMYFLLGNLSFLDMCLSSATTPKIIIDLLTEHKTISIWGCMAQMFFMHFFGGAEMTLLIVMAFDRYVAICKPLHYKTIMNHRLLNRFVILSWIIGFIHTISQMVLTVNLPFFGHNIIDNIFCDLPLVIRLACVETSLELFVVADSGLLSFVCFIFLIASYTFILVTVHQRSPARLSKALSTLSAHIIVVTLFFGPCIFIYAWPFSSFASNKTLAVFYTVITPLLNPIIYTLRNQKMQEAMRKLHFQHFSSTQNF</sequence>
<dbReference type="PRINTS" id="PR00237">
    <property type="entry name" value="GPCRRHODOPSN"/>
</dbReference>
<evidence type="ECO:0000256" key="11">
    <source>
        <dbReference type="RuleBase" id="RU363047"/>
    </source>
</evidence>
<dbReference type="PRINTS" id="PR00245">
    <property type="entry name" value="OLFACTORYR"/>
</dbReference>
<dbReference type="GO" id="GO:0005886">
    <property type="term" value="C:plasma membrane"/>
    <property type="evidence" value="ECO:0007669"/>
    <property type="project" value="UniProtKB-SubCell"/>
</dbReference>
<name>A0A8B7TWM3_CASCN</name>
<keyword evidence="7" id="KW-1015">Disulfide bond</keyword>
<dbReference type="OrthoDB" id="6147321at2759"/>
<evidence type="ECO:0000256" key="9">
    <source>
        <dbReference type="ARBA" id="ARBA00023224"/>
    </source>
</evidence>
<dbReference type="KEGG" id="ccan:109681056"/>
<evidence type="ECO:0000256" key="6">
    <source>
        <dbReference type="ARBA" id="ARBA00023136"/>
    </source>
</evidence>
<evidence type="ECO:0000256" key="7">
    <source>
        <dbReference type="ARBA" id="ARBA00023157"/>
    </source>
</evidence>
<dbReference type="InterPro" id="IPR050427">
    <property type="entry name" value="Olfactory_Receptors"/>
</dbReference>
<evidence type="ECO:0000256" key="4">
    <source>
        <dbReference type="ARBA" id="ARBA00022989"/>
    </source>
</evidence>
<keyword evidence="8 10" id="KW-0675">Receptor</keyword>
<keyword evidence="3 10" id="KW-0812">Transmembrane</keyword>
<evidence type="ECO:0000259" key="12">
    <source>
        <dbReference type="PROSITE" id="PS50262"/>
    </source>
</evidence>
<organism evidence="14">
    <name type="scientific">Castor canadensis</name>
    <name type="common">American beaver</name>
    <dbReference type="NCBI Taxonomy" id="51338"/>
    <lineage>
        <taxon>Eukaryota</taxon>
        <taxon>Metazoa</taxon>
        <taxon>Chordata</taxon>
        <taxon>Craniata</taxon>
        <taxon>Vertebrata</taxon>
        <taxon>Euteleostomi</taxon>
        <taxon>Mammalia</taxon>
        <taxon>Eutheria</taxon>
        <taxon>Euarchontoglires</taxon>
        <taxon>Glires</taxon>
        <taxon>Rodentia</taxon>
        <taxon>Castorimorpha</taxon>
        <taxon>Castoridae</taxon>
        <taxon>Castor</taxon>
    </lineage>
</organism>
<keyword evidence="6 11" id="KW-0472">Membrane</keyword>
<dbReference type="Gene3D" id="1.20.1070.10">
    <property type="entry name" value="Rhodopsin 7-helix transmembrane proteins"/>
    <property type="match status" value="1"/>
</dbReference>
<evidence type="ECO:0000256" key="3">
    <source>
        <dbReference type="ARBA" id="ARBA00022692"/>
    </source>
</evidence>
<dbReference type="Proteomes" id="UP001732720">
    <property type="component" value="Chromosome 3"/>
</dbReference>
<dbReference type="PROSITE" id="PS50262">
    <property type="entry name" value="G_PROTEIN_RECEP_F1_2"/>
    <property type="match status" value="1"/>
</dbReference>
<evidence type="ECO:0000256" key="10">
    <source>
        <dbReference type="RuleBase" id="RU000688"/>
    </source>
</evidence>
<protein>
    <recommendedName>
        <fullName evidence="11">Olfactory receptor</fullName>
    </recommendedName>
</protein>